<keyword evidence="3" id="KW-1133">Transmembrane helix</keyword>
<evidence type="ECO:0000313" key="5">
    <source>
        <dbReference type="Proteomes" id="UP000199031"/>
    </source>
</evidence>
<sequence length="369" mass="40972">MEDILLLNSIERYLEGRMLPDEKKFFEELRTSNPAIDQMVVEHKLFLHQMDEYADVKHFKESLHTIHSKLSITGEIRNSEEPEGVTGKVVQLWHRYKKVTAIAASIACITALFISALAMYFSPAANKTQLERLSRDIAEIKKSQIQTNNALKEVADTKIPKGAIVKSGGTAFLIDGKGFLVTNAHVLDGSGAIVTDKDGHEYKSKIVSIDHSKDLAVLQIVDNDYKTVKNLPYSIRRGQPDLGEELFTLGYPREEIVCGVGYLSAKTGYKGDTSSCQLSLTVSPGNSGAPVFSKNGEIIGIITTRQSQTEDVVFALKANNIYSMIDSLKSQDTSLKRLKMPSGTSLKNMDRVSQIKKAEDYVFLIKTYK</sequence>
<protein>
    <submittedName>
        <fullName evidence="4">Trypsin-like peptidase domain-containing protein</fullName>
    </submittedName>
</protein>
<keyword evidence="1" id="KW-0645">Protease</keyword>
<dbReference type="Gene3D" id="2.40.10.120">
    <property type="match status" value="1"/>
</dbReference>
<dbReference type="GO" id="GO:0006508">
    <property type="term" value="P:proteolysis"/>
    <property type="evidence" value="ECO:0007669"/>
    <property type="project" value="UniProtKB-KW"/>
</dbReference>
<keyword evidence="3" id="KW-0812">Transmembrane</keyword>
<evidence type="ECO:0000256" key="1">
    <source>
        <dbReference type="ARBA" id="ARBA00022670"/>
    </source>
</evidence>
<proteinExistence type="predicted"/>
<dbReference type="Proteomes" id="UP000199031">
    <property type="component" value="Unassembled WGS sequence"/>
</dbReference>
<dbReference type="InterPro" id="IPR001940">
    <property type="entry name" value="Peptidase_S1C"/>
</dbReference>
<reference evidence="4 5" key="1">
    <citation type="submission" date="2016-10" db="EMBL/GenBank/DDBJ databases">
        <authorList>
            <person name="de Groot N.N."/>
        </authorList>
    </citation>
    <scope>NUCLEOTIDE SEQUENCE [LARGE SCALE GENOMIC DNA]</scope>
    <source>
        <strain evidence="4 5">DSM 28286</strain>
    </source>
</reference>
<dbReference type="InterPro" id="IPR051201">
    <property type="entry name" value="Chloro_Bact_Ser_Proteases"/>
</dbReference>
<keyword evidence="3" id="KW-0472">Membrane</keyword>
<dbReference type="PRINTS" id="PR00834">
    <property type="entry name" value="PROTEASES2C"/>
</dbReference>
<feature type="transmembrane region" description="Helical" evidence="3">
    <location>
        <begin position="101"/>
        <end position="121"/>
    </location>
</feature>
<name>A0A1I5YWZ7_9BACT</name>
<organism evidence="4 5">
    <name type="scientific">Parafilimonas terrae</name>
    <dbReference type="NCBI Taxonomy" id="1465490"/>
    <lineage>
        <taxon>Bacteria</taxon>
        <taxon>Pseudomonadati</taxon>
        <taxon>Bacteroidota</taxon>
        <taxon>Chitinophagia</taxon>
        <taxon>Chitinophagales</taxon>
        <taxon>Chitinophagaceae</taxon>
        <taxon>Parafilimonas</taxon>
    </lineage>
</organism>
<evidence type="ECO:0000313" key="4">
    <source>
        <dbReference type="EMBL" id="SFQ48778.1"/>
    </source>
</evidence>
<dbReference type="SUPFAM" id="SSF50494">
    <property type="entry name" value="Trypsin-like serine proteases"/>
    <property type="match status" value="1"/>
</dbReference>
<evidence type="ECO:0000256" key="2">
    <source>
        <dbReference type="ARBA" id="ARBA00022801"/>
    </source>
</evidence>
<keyword evidence="2" id="KW-0378">Hydrolase</keyword>
<keyword evidence="5" id="KW-1185">Reference proteome</keyword>
<dbReference type="AlphaFoldDB" id="A0A1I5YWZ7"/>
<dbReference type="GO" id="GO:0004252">
    <property type="term" value="F:serine-type endopeptidase activity"/>
    <property type="evidence" value="ECO:0007669"/>
    <property type="project" value="InterPro"/>
</dbReference>
<dbReference type="PANTHER" id="PTHR43343:SF3">
    <property type="entry name" value="PROTEASE DO-LIKE 8, CHLOROPLASTIC"/>
    <property type="match status" value="1"/>
</dbReference>
<dbReference type="STRING" id="1465490.SAMN05444277_114118"/>
<dbReference type="PANTHER" id="PTHR43343">
    <property type="entry name" value="PEPTIDASE S12"/>
    <property type="match status" value="1"/>
</dbReference>
<dbReference type="RefSeq" id="WP_245751495.1">
    <property type="nucleotide sequence ID" value="NZ_FOXQ01000014.1"/>
</dbReference>
<dbReference type="InterPro" id="IPR009003">
    <property type="entry name" value="Peptidase_S1_PA"/>
</dbReference>
<dbReference type="EMBL" id="FOXQ01000014">
    <property type="protein sequence ID" value="SFQ48778.1"/>
    <property type="molecule type" value="Genomic_DNA"/>
</dbReference>
<evidence type="ECO:0000256" key="3">
    <source>
        <dbReference type="SAM" id="Phobius"/>
    </source>
</evidence>
<dbReference type="Pfam" id="PF13365">
    <property type="entry name" value="Trypsin_2"/>
    <property type="match status" value="1"/>
</dbReference>
<accession>A0A1I5YWZ7</accession>
<gene>
    <name evidence="4" type="ORF">SAMN05444277_114118</name>
</gene>